<feature type="signal peptide" evidence="1">
    <location>
        <begin position="1"/>
        <end position="23"/>
    </location>
</feature>
<gene>
    <name evidence="3" type="primary">LOC116307639</name>
</gene>
<dbReference type="AlphaFoldDB" id="A0A6P8J2F5"/>
<dbReference type="KEGG" id="aten:116307639"/>
<proteinExistence type="predicted"/>
<reference evidence="3" key="1">
    <citation type="submission" date="2025-08" db="UniProtKB">
        <authorList>
            <consortium name="RefSeq"/>
        </authorList>
    </citation>
    <scope>IDENTIFICATION</scope>
    <source>
        <tissue evidence="3">Tentacle</tissue>
    </source>
</reference>
<keyword evidence="1" id="KW-0732">Signal</keyword>
<evidence type="ECO:0000256" key="1">
    <source>
        <dbReference type="SAM" id="SignalP"/>
    </source>
</evidence>
<evidence type="ECO:0000313" key="2">
    <source>
        <dbReference type="Proteomes" id="UP000515163"/>
    </source>
</evidence>
<evidence type="ECO:0000313" key="3">
    <source>
        <dbReference type="RefSeq" id="XP_031573772.1"/>
    </source>
</evidence>
<organism evidence="2 3">
    <name type="scientific">Actinia tenebrosa</name>
    <name type="common">Australian red waratah sea anemone</name>
    <dbReference type="NCBI Taxonomy" id="6105"/>
    <lineage>
        <taxon>Eukaryota</taxon>
        <taxon>Metazoa</taxon>
        <taxon>Cnidaria</taxon>
        <taxon>Anthozoa</taxon>
        <taxon>Hexacorallia</taxon>
        <taxon>Actiniaria</taxon>
        <taxon>Actiniidae</taxon>
        <taxon>Actinia</taxon>
    </lineage>
</organism>
<protein>
    <submittedName>
        <fullName evidence="3">Uncharacterized protein LOC116307639</fullName>
    </submittedName>
</protein>
<dbReference type="GeneID" id="116307639"/>
<sequence length="220" mass="24473">MSTHSYVLVLTLFLALCAVNGHGKLLTGTCVKAKMAACNNVVKKVFMNAAADTQELRVYCNAMKALFLCVKNQLGDTQNPCRSDTLRKYHFIVLAYLGMDKIMGTCTQDVSEIKAKILDDLAPDSIEIAEDFVEEAFEDNPKVSECAKAAHHQCVKIFTGLEKQSDNLCFGVRDFIRCYQVKKCVTDKISVSFARLISKMSDELINAFEANSMCVVEKEL</sequence>
<name>A0A6P8J2F5_ACTTE</name>
<accession>A0A6P8J2F5</accession>
<feature type="chain" id="PRO_5027595192" evidence="1">
    <location>
        <begin position="24"/>
        <end position="220"/>
    </location>
</feature>
<dbReference type="InParanoid" id="A0A6P8J2F5"/>
<dbReference type="Proteomes" id="UP000515163">
    <property type="component" value="Unplaced"/>
</dbReference>
<dbReference type="RefSeq" id="XP_031573772.1">
    <property type="nucleotide sequence ID" value="XM_031717912.1"/>
</dbReference>
<keyword evidence="2" id="KW-1185">Reference proteome</keyword>